<organism evidence="2 3">
    <name type="scientific">Paradesertivirga mongoliensis</name>
    <dbReference type="NCBI Taxonomy" id="2100740"/>
    <lineage>
        <taxon>Bacteria</taxon>
        <taxon>Pseudomonadati</taxon>
        <taxon>Bacteroidota</taxon>
        <taxon>Sphingobacteriia</taxon>
        <taxon>Sphingobacteriales</taxon>
        <taxon>Sphingobacteriaceae</taxon>
        <taxon>Paradesertivirga</taxon>
    </lineage>
</organism>
<sequence length="267" mass="30691">MMGMISTALIVSTYNWPDALKLCLLSIKNQTRLPDEIIIADDGSTEETKFLLEDFKKSFDIPLIHVWQPDEGFQLSRIRNKAIARASKDYIIQIDGDLILHKKFIADHVNFAKSGSYATGSRVMINEEFSQKLLKQQQIDISIFSQGLSNVSNGIRNSFLKNYLANRYRISDMYYMRGCNMAFWRNDLLKVNGYNEEFIGWGREDNEIAVRLINLGVSKRVLKFGAVVFHIHHKVTPRSSLEKNDQMLFAAIKNKTVRISKGVDQYL</sequence>
<dbReference type="CDD" id="cd06420">
    <property type="entry name" value="GT2_Chondriotin_Pol_N"/>
    <property type="match status" value="1"/>
</dbReference>
<dbReference type="InterPro" id="IPR050834">
    <property type="entry name" value="Glycosyltransf_2"/>
</dbReference>
<dbReference type="PANTHER" id="PTHR43685">
    <property type="entry name" value="GLYCOSYLTRANSFERASE"/>
    <property type="match status" value="1"/>
</dbReference>
<feature type="domain" description="Glycosyltransferase 2-like" evidence="1">
    <location>
        <begin position="9"/>
        <end position="186"/>
    </location>
</feature>
<dbReference type="InterPro" id="IPR029044">
    <property type="entry name" value="Nucleotide-diphossugar_trans"/>
</dbReference>
<dbReference type="SUPFAM" id="SSF53448">
    <property type="entry name" value="Nucleotide-diphospho-sugar transferases"/>
    <property type="match status" value="1"/>
</dbReference>
<dbReference type="Pfam" id="PF00535">
    <property type="entry name" value="Glycos_transf_2"/>
    <property type="match status" value="1"/>
</dbReference>
<dbReference type="InterPro" id="IPR001173">
    <property type="entry name" value="Glyco_trans_2-like"/>
</dbReference>
<keyword evidence="3" id="KW-1185">Reference proteome</keyword>
<evidence type="ECO:0000259" key="1">
    <source>
        <dbReference type="Pfam" id="PF00535"/>
    </source>
</evidence>
<dbReference type="PANTHER" id="PTHR43685:SF2">
    <property type="entry name" value="GLYCOSYLTRANSFERASE 2-LIKE DOMAIN-CONTAINING PROTEIN"/>
    <property type="match status" value="1"/>
</dbReference>
<dbReference type="EMBL" id="JBHUHZ010000001">
    <property type="protein sequence ID" value="MFD2161735.1"/>
    <property type="molecule type" value="Genomic_DNA"/>
</dbReference>
<protein>
    <submittedName>
        <fullName evidence="2">Glycosyltransferase family 2 protein</fullName>
    </submittedName>
</protein>
<reference evidence="3" key="1">
    <citation type="journal article" date="2019" name="Int. J. Syst. Evol. Microbiol.">
        <title>The Global Catalogue of Microorganisms (GCM) 10K type strain sequencing project: providing services to taxonomists for standard genome sequencing and annotation.</title>
        <authorList>
            <consortium name="The Broad Institute Genomics Platform"/>
            <consortium name="The Broad Institute Genome Sequencing Center for Infectious Disease"/>
            <person name="Wu L."/>
            <person name="Ma J."/>
        </authorList>
    </citation>
    <scope>NUCLEOTIDE SEQUENCE [LARGE SCALE GENOMIC DNA]</scope>
    <source>
        <strain evidence="3">KCTC 42217</strain>
    </source>
</reference>
<proteinExistence type="predicted"/>
<name>A0ABW4ZIL8_9SPHI</name>
<evidence type="ECO:0000313" key="3">
    <source>
        <dbReference type="Proteomes" id="UP001597387"/>
    </source>
</evidence>
<gene>
    <name evidence="2" type="ORF">ACFSJU_04975</name>
</gene>
<evidence type="ECO:0000313" key="2">
    <source>
        <dbReference type="EMBL" id="MFD2161735.1"/>
    </source>
</evidence>
<dbReference type="Gene3D" id="3.90.550.10">
    <property type="entry name" value="Spore Coat Polysaccharide Biosynthesis Protein SpsA, Chain A"/>
    <property type="match status" value="1"/>
</dbReference>
<dbReference type="RefSeq" id="WP_255898661.1">
    <property type="nucleotide sequence ID" value="NZ_JAFMZO010000001.1"/>
</dbReference>
<accession>A0ABW4ZIL8</accession>
<dbReference type="Proteomes" id="UP001597387">
    <property type="component" value="Unassembled WGS sequence"/>
</dbReference>
<comment type="caution">
    <text evidence="2">The sequence shown here is derived from an EMBL/GenBank/DDBJ whole genome shotgun (WGS) entry which is preliminary data.</text>
</comment>